<accession>A0A5J5K8M7</accession>
<name>A0A5J5K8M7_9ACTN</name>
<evidence type="ECO:0000313" key="3">
    <source>
        <dbReference type="Proteomes" id="UP000327011"/>
    </source>
</evidence>
<evidence type="ECO:0000259" key="1">
    <source>
        <dbReference type="Pfam" id="PF13676"/>
    </source>
</evidence>
<dbReference type="InterPro" id="IPR035897">
    <property type="entry name" value="Toll_tir_struct_dom_sf"/>
</dbReference>
<gene>
    <name evidence="2" type="ORF">F5972_07005</name>
</gene>
<dbReference type="Pfam" id="PF13676">
    <property type="entry name" value="TIR_2"/>
    <property type="match status" value="1"/>
</dbReference>
<comment type="caution">
    <text evidence="2">The sequence shown here is derived from an EMBL/GenBank/DDBJ whole genome shotgun (WGS) entry which is preliminary data.</text>
</comment>
<protein>
    <submittedName>
        <fullName evidence="2">TIR domain-containing protein</fullName>
    </submittedName>
</protein>
<dbReference type="EMBL" id="VYTZ01000002">
    <property type="protein sequence ID" value="KAA9380836.1"/>
    <property type="molecule type" value="Genomic_DNA"/>
</dbReference>
<dbReference type="RefSeq" id="WP_150932222.1">
    <property type="nucleotide sequence ID" value="NZ_VYTZ01000002.1"/>
</dbReference>
<dbReference type="GO" id="GO:0007165">
    <property type="term" value="P:signal transduction"/>
    <property type="evidence" value="ECO:0007669"/>
    <property type="project" value="InterPro"/>
</dbReference>
<keyword evidence="3" id="KW-1185">Reference proteome</keyword>
<dbReference type="SUPFAM" id="SSF52200">
    <property type="entry name" value="Toll/Interleukin receptor TIR domain"/>
    <property type="match status" value="1"/>
</dbReference>
<dbReference type="AlphaFoldDB" id="A0A5J5K8M7"/>
<feature type="domain" description="TIR" evidence="1">
    <location>
        <begin position="14"/>
        <end position="52"/>
    </location>
</feature>
<dbReference type="Proteomes" id="UP000327011">
    <property type="component" value="Unassembled WGS sequence"/>
</dbReference>
<dbReference type="Gene3D" id="3.40.50.10140">
    <property type="entry name" value="Toll/interleukin-1 receptor homology (TIR) domain"/>
    <property type="match status" value="1"/>
</dbReference>
<reference evidence="2 3" key="1">
    <citation type="submission" date="2019-09" db="EMBL/GenBank/DDBJ databases">
        <title>Screening of Novel Bioactive Compounds from Soil-Associated.</title>
        <authorList>
            <person name="Gong X."/>
        </authorList>
    </citation>
    <scope>NUCLEOTIDE SEQUENCE [LARGE SCALE GENOMIC DNA]</scope>
    <source>
        <strain evidence="2 3">Gxj-6</strain>
    </source>
</reference>
<dbReference type="InterPro" id="IPR000157">
    <property type="entry name" value="TIR_dom"/>
</dbReference>
<sequence>MSNQSPETLPGHAFISYIREDKDRVDRLQDILAAAGIRVWRDTEELCNAEPGGSLSIGRGRL</sequence>
<proteinExistence type="predicted"/>
<organism evidence="2 3">
    <name type="scientific">Microbispora cellulosiformans</name>
    <dbReference type="NCBI Taxonomy" id="2614688"/>
    <lineage>
        <taxon>Bacteria</taxon>
        <taxon>Bacillati</taxon>
        <taxon>Actinomycetota</taxon>
        <taxon>Actinomycetes</taxon>
        <taxon>Streptosporangiales</taxon>
        <taxon>Streptosporangiaceae</taxon>
        <taxon>Microbispora</taxon>
    </lineage>
</organism>
<evidence type="ECO:0000313" key="2">
    <source>
        <dbReference type="EMBL" id="KAA9380836.1"/>
    </source>
</evidence>